<feature type="transmembrane region" description="Helical" evidence="11">
    <location>
        <begin position="332"/>
        <end position="349"/>
    </location>
</feature>
<organism evidence="13 14">
    <name type="scientific">Naganishia liquefaciens</name>
    <dbReference type="NCBI Taxonomy" id="104408"/>
    <lineage>
        <taxon>Eukaryota</taxon>
        <taxon>Fungi</taxon>
        <taxon>Dikarya</taxon>
        <taxon>Basidiomycota</taxon>
        <taxon>Agaricomycotina</taxon>
        <taxon>Tremellomycetes</taxon>
        <taxon>Filobasidiales</taxon>
        <taxon>Filobasidiaceae</taxon>
        <taxon>Naganishia</taxon>
    </lineage>
</organism>
<feature type="transmembrane region" description="Helical" evidence="11">
    <location>
        <begin position="82"/>
        <end position="102"/>
    </location>
</feature>
<keyword evidence="14" id="KW-1185">Reference proteome</keyword>
<gene>
    <name evidence="13" type="ORF">NliqN6_6733</name>
</gene>
<feature type="transmembrane region" description="Helical" evidence="11">
    <location>
        <begin position="12"/>
        <end position="31"/>
    </location>
</feature>
<feature type="transmembrane region" description="Helical" evidence="11">
    <location>
        <begin position="300"/>
        <end position="320"/>
    </location>
</feature>
<feature type="domain" description="CAAX prenyl protease 2/Lysostaphin resistance protein A-like" evidence="12">
    <location>
        <begin position="208"/>
        <end position="313"/>
    </location>
</feature>
<keyword evidence="8 11" id="KW-0472">Membrane</keyword>
<dbReference type="EC" id="3.4.26.1" evidence="10"/>
<keyword evidence="5" id="KW-0378">Hydrolase</keyword>
<comment type="catalytic activity">
    <reaction evidence="9">
        <text>Hydrolyzes the peptide bond -P2-(S-farnesyl or geranylgeranyl)C-P1'-P2'-P3'-COOH where P1' and P2' are amino acids with aliphatic sidechains and P3' is any C-terminal residue.</text>
        <dbReference type="EC" id="3.4.26.1"/>
    </reaction>
</comment>
<dbReference type="AlphaFoldDB" id="A0A8H3TZ49"/>
<dbReference type="OrthoDB" id="271604at2759"/>
<evidence type="ECO:0000256" key="4">
    <source>
        <dbReference type="ARBA" id="ARBA00022692"/>
    </source>
</evidence>
<name>A0A8H3TZ49_9TREE</name>
<accession>A0A8H3TZ49</accession>
<feature type="transmembrane region" description="Helical" evidence="11">
    <location>
        <begin position="238"/>
        <end position="256"/>
    </location>
</feature>
<dbReference type="PANTHER" id="PTHR13046:SF0">
    <property type="entry name" value="CAAX PRENYL PROTEASE 2"/>
    <property type="match status" value="1"/>
</dbReference>
<evidence type="ECO:0000313" key="13">
    <source>
        <dbReference type="EMBL" id="GHJ90331.1"/>
    </source>
</evidence>
<dbReference type="Proteomes" id="UP000620104">
    <property type="component" value="Unassembled WGS sequence"/>
</dbReference>
<evidence type="ECO:0000256" key="5">
    <source>
        <dbReference type="ARBA" id="ARBA00022801"/>
    </source>
</evidence>
<dbReference type="GO" id="GO:0005789">
    <property type="term" value="C:endoplasmic reticulum membrane"/>
    <property type="evidence" value="ECO:0007669"/>
    <property type="project" value="UniProtKB-SubCell"/>
</dbReference>
<dbReference type="PANTHER" id="PTHR13046">
    <property type="entry name" value="PROTEASE U48 CAAX PRENYL PROTEASE RCE1"/>
    <property type="match status" value="1"/>
</dbReference>
<sequence>MVFSVSADLSPAASHLGAFALTLSYVGSLYLTKPERKRQADASTTASDSAPALDDVISQSKIIESTRQALDRDHPIVIKSRIRTVSVVTVGGIIGVGLTAGLQEKTLEDWKSALAASTSLLGLSTPRQILPYILAPFLFAGPLYTAFLERSLPLQSLGRQSLGLGSPERCDGLLDCLRVLWTRKKNGQDGCEKAMSFDLERRRWIEMRNYIAGPISEELMFRACIIAIYKLGGFSRSFLVFLSPLWFGLAHLHHAYDTYVKAGKTLHAALQAFVTSLFQFTYTTLFGWFAAHLFVKTGSIWPPMLAHVFCNMMGFPNPGYAMQQFPEKSGRIALTYVAGIVAFVVGLRQL</sequence>
<feature type="transmembrane region" description="Helical" evidence="11">
    <location>
        <begin position="268"/>
        <end position="294"/>
    </location>
</feature>
<keyword evidence="6" id="KW-0256">Endoplasmic reticulum</keyword>
<keyword evidence="4 11" id="KW-0812">Transmembrane</keyword>
<evidence type="ECO:0000256" key="7">
    <source>
        <dbReference type="ARBA" id="ARBA00022989"/>
    </source>
</evidence>
<dbReference type="EMBL" id="BLZA01000058">
    <property type="protein sequence ID" value="GHJ90331.1"/>
    <property type="molecule type" value="Genomic_DNA"/>
</dbReference>
<evidence type="ECO:0000256" key="2">
    <source>
        <dbReference type="ARBA" id="ARBA00006897"/>
    </source>
</evidence>
<evidence type="ECO:0000256" key="9">
    <source>
        <dbReference type="ARBA" id="ARBA00047280"/>
    </source>
</evidence>
<dbReference type="GO" id="GO:0004222">
    <property type="term" value="F:metalloendopeptidase activity"/>
    <property type="evidence" value="ECO:0007669"/>
    <property type="project" value="InterPro"/>
</dbReference>
<dbReference type="InterPro" id="IPR003675">
    <property type="entry name" value="Rce1/LyrA-like_dom"/>
</dbReference>
<dbReference type="GO" id="GO:0071586">
    <property type="term" value="P:CAAX-box protein processing"/>
    <property type="evidence" value="ECO:0007669"/>
    <property type="project" value="InterPro"/>
</dbReference>
<comment type="caution">
    <text evidence="13">The sequence shown here is derived from an EMBL/GenBank/DDBJ whole genome shotgun (WGS) entry which is preliminary data.</text>
</comment>
<evidence type="ECO:0000256" key="10">
    <source>
        <dbReference type="ARBA" id="ARBA00049729"/>
    </source>
</evidence>
<dbReference type="InterPro" id="IPR039731">
    <property type="entry name" value="Rce1"/>
</dbReference>
<keyword evidence="7 11" id="KW-1133">Transmembrane helix</keyword>
<feature type="transmembrane region" description="Helical" evidence="11">
    <location>
        <begin position="129"/>
        <end position="147"/>
    </location>
</feature>
<comment type="subcellular location">
    <subcellularLocation>
        <location evidence="1">Endoplasmic reticulum membrane</location>
        <topology evidence="1">Multi-pass membrane protein</topology>
    </subcellularLocation>
</comment>
<protein>
    <recommendedName>
        <fullName evidence="10">intramembrane prenyl-peptidase Rce1</fullName>
        <ecNumber evidence="10">3.4.26.1</ecNumber>
    </recommendedName>
</protein>
<evidence type="ECO:0000256" key="6">
    <source>
        <dbReference type="ARBA" id="ARBA00022824"/>
    </source>
</evidence>
<evidence type="ECO:0000313" key="14">
    <source>
        <dbReference type="Proteomes" id="UP000620104"/>
    </source>
</evidence>
<evidence type="ECO:0000259" key="12">
    <source>
        <dbReference type="Pfam" id="PF02517"/>
    </source>
</evidence>
<evidence type="ECO:0000256" key="8">
    <source>
        <dbReference type="ARBA" id="ARBA00023136"/>
    </source>
</evidence>
<evidence type="ECO:0000256" key="3">
    <source>
        <dbReference type="ARBA" id="ARBA00022670"/>
    </source>
</evidence>
<proteinExistence type="inferred from homology"/>
<evidence type="ECO:0000256" key="1">
    <source>
        <dbReference type="ARBA" id="ARBA00004477"/>
    </source>
</evidence>
<comment type="similarity">
    <text evidence="2">Belongs to the peptidase U48 family.</text>
</comment>
<keyword evidence="3" id="KW-0645">Protease</keyword>
<evidence type="ECO:0000256" key="11">
    <source>
        <dbReference type="SAM" id="Phobius"/>
    </source>
</evidence>
<dbReference type="Pfam" id="PF02517">
    <property type="entry name" value="Rce1-like"/>
    <property type="match status" value="1"/>
</dbReference>
<reference evidence="13" key="1">
    <citation type="submission" date="2020-07" db="EMBL/GenBank/DDBJ databases">
        <title>Draft Genome Sequence of a Deep-Sea Yeast, Naganishia (Cryptococcus) liquefaciens strain N6.</title>
        <authorList>
            <person name="Han Y.W."/>
            <person name="Kajitani R."/>
            <person name="Morimoto H."/>
            <person name="Parhat M."/>
            <person name="Tsubouchi H."/>
            <person name="Bakenova O."/>
            <person name="Ogata M."/>
            <person name="Argunhan B."/>
            <person name="Aoki R."/>
            <person name="Kajiwara S."/>
            <person name="Itoh T."/>
            <person name="Iwasaki H."/>
        </authorList>
    </citation>
    <scope>NUCLEOTIDE SEQUENCE</scope>
    <source>
        <strain evidence="13">N6</strain>
    </source>
</reference>